<dbReference type="InParanoid" id="D8LVY0"/>
<dbReference type="SUPFAM" id="SSF50249">
    <property type="entry name" value="Nucleic acid-binding proteins"/>
    <property type="match status" value="1"/>
</dbReference>
<dbReference type="AlphaFoldDB" id="D8LVY0"/>
<protein>
    <submittedName>
        <fullName evidence="2">Uncharacterized protein</fullName>
    </submittedName>
</protein>
<organism evidence="2">
    <name type="scientific">Blastocystis hominis</name>
    <dbReference type="NCBI Taxonomy" id="12968"/>
    <lineage>
        <taxon>Eukaryota</taxon>
        <taxon>Sar</taxon>
        <taxon>Stramenopiles</taxon>
        <taxon>Bigyra</taxon>
        <taxon>Opalozoa</taxon>
        <taxon>Opalinata</taxon>
        <taxon>Blastocystidae</taxon>
        <taxon>Blastocystis</taxon>
    </lineage>
</organism>
<dbReference type="OrthoDB" id="10543738at2759"/>
<sequence>MSDQANEECSVSVPIAPERHTGKVQFLRLEHGYIRIKNKINGVRDVTFYYSDLTEELKETLVLGSIVSFSIAVDENGKFCATDIEIEKNQAEYSPPIRSTPSSNSIPSLESSSDDDYLESAGSSRKNSFSLTVRTPATMQQYLQQYATKPSESKCSINDRDSLSKSVDHFLELVLSRRFDDSFNSCWLI</sequence>
<proteinExistence type="predicted"/>
<dbReference type="RefSeq" id="XP_012894017.1">
    <property type="nucleotide sequence ID" value="XM_013038563.1"/>
</dbReference>
<feature type="region of interest" description="Disordered" evidence="1">
    <location>
        <begin position="91"/>
        <end position="123"/>
    </location>
</feature>
<name>D8LVY0_BLAHO</name>
<keyword evidence="3" id="KW-1185">Reference proteome</keyword>
<dbReference type="EMBL" id="FN668638">
    <property type="protein sequence ID" value="CBK19969.2"/>
    <property type="molecule type" value="Genomic_DNA"/>
</dbReference>
<dbReference type="InterPro" id="IPR012340">
    <property type="entry name" value="NA-bd_OB-fold"/>
</dbReference>
<dbReference type="Proteomes" id="UP000008312">
    <property type="component" value="Unassembled WGS sequence"/>
</dbReference>
<feature type="compositionally biased region" description="Low complexity" evidence="1">
    <location>
        <begin position="94"/>
        <end position="111"/>
    </location>
</feature>
<accession>D8LVY0</accession>
<evidence type="ECO:0000313" key="3">
    <source>
        <dbReference type="Proteomes" id="UP000008312"/>
    </source>
</evidence>
<evidence type="ECO:0000313" key="2">
    <source>
        <dbReference type="EMBL" id="CBK19969.2"/>
    </source>
</evidence>
<evidence type="ECO:0000256" key="1">
    <source>
        <dbReference type="SAM" id="MobiDB-lite"/>
    </source>
</evidence>
<gene>
    <name evidence="2" type="ORF">GSBLH_T00000371001</name>
</gene>
<reference evidence="2" key="1">
    <citation type="submission" date="2010-02" db="EMBL/GenBank/DDBJ databases">
        <title>Sequencing and annotation of the Blastocystis hominis genome.</title>
        <authorList>
            <person name="Wincker P."/>
        </authorList>
    </citation>
    <scope>NUCLEOTIDE SEQUENCE</scope>
    <source>
        <strain evidence="2">Singapore isolate B</strain>
    </source>
</reference>
<dbReference type="GeneID" id="24917683"/>
<dbReference type="Gene3D" id="2.40.50.140">
    <property type="entry name" value="Nucleic acid-binding proteins"/>
    <property type="match status" value="1"/>
</dbReference>